<dbReference type="PANTHER" id="PTHR12176:SF79">
    <property type="entry name" value="METHYLTRANSFERASE TYPE 11 DOMAIN-CONTAINING PROTEIN"/>
    <property type="match status" value="1"/>
</dbReference>
<keyword evidence="2" id="KW-0489">Methyltransferase</keyword>
<dbReference type="SUPFAM" id="SSF53335">
    <property type="entry name" value="S-adenosyl-L-methionine-dependent methyltransferases"/>
    <property type="match status" value="1"/>
</dbReference>
<dbReference type="PANTHER" id="PTHR12176">
    <property type="entry name" value="SAM-DEPENDENT METHYLTRANSFERASE SUPERFAMILY PROTEIN"/>
    <property type="match status" value="1"/>
</dbReference>
<feature type="domain" description="Methyltransferase type 11" evidence="4">
    <location>
        <begin position="57"/>
        <end position="166"/>
    </location>
</feature>
<dbReference type="VEuPathDB" id="FungiDB:H310_12134"/>
<dbReference type="EMBL" id="KI913987">
    <property type="protein sequence ID" value="ETV94125.1"/>
    <property type="molecule type" value="Genomic_DNA"/>
</dbReference>
<dbReference type="GO" id="GO:0008757">
    <property type="term" value="F:S-adenosylmethionine-dependent methyltransferase activity"/>
    <property type="evidence" value="ECO:0007669"/>
    <property type="project" value="InterPro"/>
</dbReference>
<dbReference type="GeneID" id="20089184"/>
<sequence length="228" mass="24731">MSKRPTVPDFGSVEYWDNRYIEAGARARMEWLFPYKDVQGSFESYLGPDKSAVRVLVLGCGTSTLADDLRQAGFHHVTCIDFSGAAIRCMTSASSPPAVSSTQPPPIQYIQMDVRDLTAFADNSFDVVIDKGVLDCVVCGISNSVGATRMLSEVRRVLQAPSGVFFLFSTGSYATRVPYIEEASSPPAWHITPVVLGQPSHVLALMLRPADGHPRGTLAVPFTTQAKT</sequence>
<dbReference type="Pfam" id="PF08241">
    <property type="entry name" value="Methyltransf_11"/>
    <property type="match status" value="1"/>
</dbReference>
<proteinExistence type="inferred from homology"/>
<evidence type="ECO:0000256" key="2">
    <source>
        <dbReference type="ARBA" id="ARBA00022603"/>
    </source>
</evidence>
<dbReference type="AlphaFoldDB" id="A0A024TIY0"/>
<dbReference type="GO" id="GO:0032259">
    <property type="term" value="P:methylation"/>
    <property type="evidence" value="ECO:0007669"/>
    <property type="project" value="UniProtKB-KW"/>
</dbReference>
<organism evidence="5">
    <name type="scientific">Aphanomyces invadans</name>
    <dbReference type="NCBI Taxonomy" id="157072"/>
    <lineage>
        <taxon>Eukaryota</taxon>
        <taxon>Sar</taxon>
        <taxon>Stramenopiles</taxon>
        <taxon>Oomycota</taxon>
        <taxon>Saprolegniomycetes</taxon>
        <taxon>Saprolegniales</taxon>
        <taxon>Verrucalvaceae</taxon>
        <taxon>Aphanomyces</taxon>
    </lineage>
</organism>
<comment type="similarity">
    <text evidence="1">Belongs to the methyltransferase superfamily.</text>
</comment>
<dbReference type="CDD" id="cd02440">
    <property type="entry name" value="AdoMet_MTases"/>
    <property type="match status" value="1"/>
</dbReference>
<accession>A0A024TIY0</accession>
<dbReference type="eggNOG" id="KOG2352">
    <property type="taxonomic scope" value="Eukaryota"/>
</dbReference>
<gene>
    <name evidence="5" type="ORF">H310_12134</name>
</gene>
<dbReference type="InterPro" id="IPR029063">
    <property type="entry name" value="SAM-dependent_MTases_sf"/>
</dbReference>
<dbReference type="Gene3D" id="3.40.50.150">
    <property type="entry name" value="Vaccinia Virus protein VP39"/>
    <property type="match status" value="1"/>
</dbReference>
<name>A0A024TIY0_9STRA</name>
<protein>
    <recommendedName>
        <fullName evidence="4">Methyltransferase type 11 domain-containing protein</fullName>
    </recommendedName>
</protein>
<keyword evidence="3" id="KW-0808">Transferase</keyword>
<dbReference type="OrthoDB" id="411785at2759"/>
<evidence type="ECO:0000256" key="3">
    <source>
        <dbReference type="ARBA" id="ARBA00022679"/>
    </source>
</evidence>
<evidence type="ECO:0000259" key="4">
    <source>
        <dbReference type="Pfam" id="PF08241"/>
    </source>
</evidence>
<dbReference type="InterPro" id="IPR051419">
    <property type="entry name" value="Lys/N-term_MeTrsfase_sf"/>
</dbReference>
<dbReference type="RefSeq" id="XP_008877328.1">
    <property type="nucleotide sequence ID" value="XM_008879106.1"/>
</dbReference>
<reference evidence="5" key="1">
    <citation type="submission" date="2013-12" db="EMBL/GenBank/DDBJ databases">
        <title>The Genome Sequence of Aphanomyces invadans NJM9701.</title>
        <authorList>
            <consortium name="The Broad Institute Genomics Platform"/>
            <person name="Russ C."/>
            <person name="Tyler B."/>
            <person name="van West P."/>
            <person name="Dieguez-Uribeondo J."/>
            <person name="Young S.K."/>
            <person name="Zeng Q."/>
            <person name="Gargeya S."/>
            <person name="Fitzgerald M."/>
            <person name="Abouelleil A."/>
            <person name="Alvarado L."/>
            <person name="Chapman S.B."/>
            <person name="Gainer-Dewar J."/>
            <person name="Goldberg J."/>
            <person name="Griggs A."/>
            <person name="Gujja S."/>
            <person name="Hansen M."/>
            <person name="Howarth C."/>
            <person name="Imamovic A."/>
            <person name="Ireland A."/>
            <person name="Larimer J."/>
            <person name="McCowan C."/>
            <person name="Murphy C."/>
            <person name="Pearson M."/>
            <person name="Poon T.W."/>
            <person name="Priest M."/>
            <person name="Roberts A."/>
            <person name="Saif S."/>
            <person name="Shea T."/>
            <person name="Sykes S."/>
            <person name="Wortman J."/>
            <person name="Nusbaum C."/>
            <person name="Birren B."/>
        </authorList>
    </citation>
    <scope>NUCLEOTIDE SEQUENCE [LARGE SCALE GENOMIC DNA]</scope>
    <source>
        <strain evidence="5">NJM9701</strain>
    </source>
</reference>
<evidence type="ECO:0000256" key="1">
    <source>
        <dbReference type="ARBA" id="ARBA00008361"/>
    </source>
</evidence>
<evidence type="ECO:0000313" key="5">
    <source>
        <dbReference type="EMBL" id="ETV94125.1"/>
    </source>
</evidence>
<dbReference type="InterPro" id="IPR013216">
    <property type="entry name" value="Methyltransf_11"/>
</dbReference>